<name>A0AAN8YLW9_SOLBU</name>
<keyword evidence="1" id="KW-0175">Coiled coil</keyword>
<evidence type="ECO:0000256" key="2">
    <source>
        <dbReference type="SAM" id="Phobius"/>
    </source>
</evidence>
<protein>
    <submittedName>
        <fullName evidence="3">Uncharacterized protein</fullName>
    </submittedName>
</protein>
<keyword evidence="4" id="KW-1185">Reference proteome</keyword>
<keyword evidence="2" id="KW-0472">Membrane</keyword>
<sequence>MDIQLEELQKVLTRTEKEIKMWTSKKKKTSSLIEDHQKRLSENQETITKHEDEIHAIEKIILLSESEIKELAKLKEDAETSRHQILSHKPFPESFILHKDILFHFFFLFYCVLYLSFFFFETLL</sequence>
<gene>
    <name evidence="3" type="ORF">RDI58_007206</name>
</gene>
<reference evidence="3 4" key="1">
    <citation type="submission" date="2024-02" db="EMBL/GenBank/DDBJ databases">
        <title>de novo genome assembly of Solanum bulbocastanum strain 11H21.</title>
        <authorList>
            <person name="Hosaka A.J."/>
        </authorList>
    </citation>
    <scope>NUCLEOTIDE SEQUENCE [LARGE SCALE GENOMIC DNA]</scope>
    <source>
        <tissue evidence="3">Young leaves</tissue>
    </source>
</reference>
<feature type="transmembrane region" description="Helical" evidence="2">
    <location>
        <begin position="101"/>
        <end position="120"/>
    </location>
</feature>
<dbReference type="Proteomes" id="UP001371456">
    <property type="component" value="Unassembled WGS sequence"/>
</dbReference>
<evidence type="ECO:0000256" key="1">
    <source>
        <dbReference type="SAM" id="Coils"/>
    </source>
</evidence>
<evidence type="ECO:0000313" key="3">
    <source>
        <dbReference type="EMBL" id="KAK6793753.1"/>
    </source>
</evidence>
<dbReference type="AlphaFoldDB" id="A0AAN8YLW9"/>
<evidence type="ECO:0000313" key="4">
    <source>
        <dbReference type="Proteomes" id="UP001371456"/>
    </source>
</evidence>
<keyword evidence="2" id="KW-1133">Transmembrane helix</keyword>
<keyword evidence="2" id="KW-0812">Transmembrane</keyword>
<feature type="coiled-coil region" evidence="1">
    <location>
        <begin position="5"/>
        <end position="53"/>
    </location>
</feature>
<dbReference type="EMBL" id="JBANQN010000003">
    <property type="protein sequence ID" value="KAK6793753.1"/>
    <property type="molecule type" value="Genomic_DNA"/>
</dbReference>
<proteinExistence type="predicted"/>
<comment type="caution">
    <text evidence="3">The sequence shown here is derived from an EMBL/GenBank/DDBJ whole genome shotgun (WGS) entry which is preliminary data.</text>
</comment>
<accession>A0AAN8YLW9</accession>
<organism evidence="3 4">
    <name type="scientific">Solanum bulbocastanum</name>
    <name type="common">Wild potato</name>
    <dbReference type="NCBI Taxonomy" id="147425"/>
    <lineage>
        <taxon>Eukaryota</taxon>
        <taxon>Viridiplantae</taxon>
        <taxon>Streptophyta</taxon>
        <taxon>Embryophyta</taxon>
        <taxon>Tracheophyta</taxon>
        <taxon>Spermatophyta</taxon>
        <taxon>Magnoliopsida</taxon>
        <taxon>eudicotyledons</taxon>
        <taxon>Gunneridae</taxon>
        <taxon>Pentapetalae</taxon>
        <taxon>asterids</taxon>
        <taxon>lamiids</taxon>
        <taxon>Solanales</taxon>
        <taxon>Solanaceae</taxon>
        <taxon>Solanoideae</taxon>
        <taxon>Solaneae</taxon>
        <taxon>Solanum</taxon>
    </lineage>
</organism>